<evidence type="ECO:0000313" key="2">
    <source>
        <dbReference type="EMBL" id="VEB40164.1"/>
    </source>
</evidence>
<dbReference type="AlphaFoldDB" id="A0A3S4IWF7"/>
<keyword evidence="1" id="KW-0472">Membrane</keyword>
<keyword evidence="1" id="KW-0812">Transmembrane</keyword>
<feature type="transmembrane region" description="Helical" evidence="1">
    <location>
        <begin position="49"/>
        <end position="70"/>
    </location>
</feature>
<evidence type="ECO:0000256" key="1">
    <source>
        <dbReference type="SAM" id="Phobius"/>
    </source>
</evidence>
<accession>A0A3S4IWF7</accession>
<protein>
    <submittedName>
        <fullName evidence="2">Uncharacterized protein</fullName>
    </submittedName>
</protein>
<dbReference type="Proteomes" id="UP000275777">
    <property type="component" value="Chromosome"/>
</dbReference>
<name>A0A3S4IWF7_CHRVL</name>
<evidence type="ECO:0000313" key="3">
    <source>
        <dbReference type="Proteomes" id="UP000275777"/>
    </source>
</evidence>
<dbReference type="EMBL" id="LR134182">
    <property type="protein sequence ID" value="VEB40164.1"/>
    <property type="molecule type" value="Genomic_DNA"/>
</dbReference>
<reference evidence="2 3" key="1">
    <citation type="submission" date="2018-12" db="EMBL/GenBank/DDBJ databases">
        <authorList>
            <consortium name="Pathogen Informatics"/>
        </authorList>
    </citation>
    <scope>NUCLEOTIDE SEQUENCE [LARGE SCALE GENOMIC DNA]</scope>
    <source>
        <strain evidence="2 3">NCTC9695</strain>
    </source>
</reference>
<proteinExistence type="predicted"/>
<sequence length="85" mass="8978">MWLWPTRLLPLAVTSPLTLTLPLTVAPPPPDTARPPWPVIAPCTVNVPLISVAGASILTLLAALMVTVWPPSMVMLDAARICTSA</sequence>
<organism evidence="2 3">
    <name type="scientific">Chromobacterium violaceum</name>
    <dbReference type="NCBI Taxonomy" id="536"/>
    <lineage>
        <taxon>Bacteria</taxon>
        <taxon>Pseudomonadati</taxon>
        <taxon>Pseudomonadota</taxon>
        <taxon>Betaproteobacteria</taxon>
        <taxon>Neisseriales</taxon>
        <taxon>Chromobacteriaceae</taxon>
        <taxon>Chromobacterium</taxon>
    </lineage>
</organism>
<keyword evidence="1" id="KW-1133">Transmembrane helix</keyword>
<gene>
    <name evidence="2" type="ORF">NCTC9695_00555</name>
</gene>